<keyword evidence="2" id="KW-1185">Reference proteome</keyword>
<organism evidence="1 2">
    <name type="scientific">Hibiscus sabdariffa</name>
    <name type="common">roselle</name>
    <dbReference type="NCBI Taxonomy" id="183260"/>
    <lineage>
        <taxon>Eukaryota</taxon>
        <taxon>Viridiplantae</taxon>
        <taxon>Streptophyta</taxon>
        <taxon>Embryophyta</taxon>
        <taxon>Tracheophyta</taxon>
        <taxon>Spermatophyta</taxon>
        <taxon>Magnoliopsida</taxon>
        <taxon>eudicotyledons</taxon>
        <taxon>Gunneridae</taxon>
        <taxon>Pentapetalae</taxon>
        <taxon>rosids</taxon>
        <taxon>malvids</taxon>
        <taxon>Malvales</taxon>
        <taxon>Malvaceae</taxon>
        <taxon>Malvoideae</taxon>
        <taxon>Hibiscus</taxon>
    </lineage>
</organism>
<dbReference type="Proteomes" id="UP001396334">
    <property type="component" value="Unassembled WGS sequence"/>
</dbReference>
<proteinExistence type="predicted"/>
<sequence>MMDVRPNARTWENMSLVHTYHGFKGIIPAPIAEEREHVLEKECADVFGISFFCFMKRHVALAYDMVRAADHSSSFSNS</sequence>
<gene>
    <name evidence="1" type="ORF">V6N11_062684</name>
</gene>
<name>A0ABR2PTL6_9ROSI</name>
<accession>A0ABR2PTL6</accession>
<dbReference type="EMBL" id="JBBPBN010000052">
    <property type="protein sequence ID" value="KAK8991683.1"/>
    <property type="molecule type" value="Genomic_DNA"/>
</dbReference>
<evidence type="ECO:0000313" key="2">
    <source>
        <dbReference type="Proteomes" id="UP001396334"/>
    </source>
</evidence>
<protein>
    <submittedName>
        <fullName evidence="1">Uncharacterized protein</fullName>
    </submittedName>
</protein>
<comment type="caution">
    <text evidence="1">The sequence shown here is derived from an EMBL/GenBank/DDBJ whole genome shotgun (WGS) entry which is preliminary data.</text>
</comment>
<reference evidence="1 2" key="1">
    <citation type="journal article" date="2024" name="G3 (Bethesda)">
        <title>Genome assembly of Hibiscus sabdariffa L. provides insights into metabolisms of medicinal natural products.</title>
        <authorList>
            <person name="Kim T."/>
        </authorList>
    </citation>
    <scope>NUCLEOTIDE SEQUENCE [LARGE SCALE GENOMIC DNA]</scope>
    <source>
        <strain evidence="1">TK-2024</strain>
        <tissue evidence="1">Old leaves</tissue>
    </source>
</reference>
<evidence type="ECO:0000313" key="1">
    <source>
        <dbReference type="EMBL" id="KAK8991683.1"/>
    </source>
</evidence>